<dbReference type="InterPro" id="IPR032200">
    <property type="entry name" value="COE_DBD"/>
</dbReference>
<evidence type="ECO:0000256" key="1">
    <source>
        <dbReference type="RuleBase" id="RU004489"/>
    </source>
</evidence>
<reference evidence="5" key="1">
    <citation type="submission" date="2017-02" db="UniProtKB">
        <authorList>
            <consortium name="WormBaseParasite"/>
        </authorList>
    </citation>
    <scope>IDENTIFICATION</scope>
</reference>
<dbReference type="InterPro" id="IPR038173">
    <property type="entry name" value="COE_DBD_sf"/>
</dbReference>
<dbReference type="Pfam" id="PF16422">
    <property type="entry name" value="COE1_DBD"/>
    <property type="match status" value="1"/>
</dbReference>
<comment type="similarity">
    <text evidence="1">Belongs to the COE family.</text>
</comment>
<evidence type="ECO:0000313" key="5">
    <source>
        <dbReference type="WBParaSite" id="EVEC_0001070401-mRNA-1"/>
    </source>
</evidence>
<evidence type="ECO:0000259" key="2">
    <source>
        <dbReference type="Pfam" id="PF16422"/>
    </source>
</evidence>
<dbReference type="GO" id="GO:0006355">
    <property type="term" value="P:regulation of DNA-templated transcription"/>
    <property type="evidence" value="ECO:0007669"/>
    <property type="project" value="InterPro"/>
</dbReference>
<keyword evidence="1" id="KW-0863">Zinc-finger</keyword>
<keyword evidence="1" id="KW-0539">Nucleus</keyword>
<dbReference type="InterPro" id="IPR003523">
    <property type="entry name" value="Transcription_factor_COE"/>
</dbReference>
<sequence>MFSFQDATILRQMKEEPLGIRTHWTPTVVDTSPTSAQLVRAHFEKHPPSNLRKSNFFHFVVALYDRVGQPIEIERTQFADFVEKDREVDGQVTRNGIHYKLWLVFANGSVKFLHLPIYSLIPSVSATDVS</sequence>
<dbReference type="AlphaFoldDB" id="A0A0N4VIQ1"/>
<keyword evidence="1" id="KW-0805">Transcription regulation</keyword>
<dbReference type="PANTHER" id="PTHR10747">
    <property type="entry name" value="TRANSCRIPTION FACTOR COE FAMILY MEMBER"/>
    <property type="match status" value="1"/>
</dbReference>
<dbReference type="EMBL" id="UXUI01010494">
    <property type="protein sequence ID" value="VDD95296.1"/>
    <property type="molecule type" value="Genomic_DNA"/>
</dbReference>
<protein>
    <submittedName>
        <fullName evidence="5">COE1_DBD domain-containing protein</fullName>
    </submittedName>
</protein>
<dbReference type="Gene3D" id="2.60.40.3180">
    <property type="entry name" value="Transcription factor COE1, DNA-binding domain"/>
    <property type="match status" value="1"/>
</dbReference>
<organism evidence="5">
    <name type="scientific">Enterobius vermicularis</name>
    <name type="common">Human pinworm</name>
    <dbReference type="NCBI Taxonomy" id="51028"/>
    <lineage>
        <taxon>Eukaryota</taxon>
        <taxon>Metazoa</taxon>
        <taxon>Ecdysozoa</taxon>
        <taxon>Nematoda</taxon>
        <taxon>Chromadorea</taxon>
        <taxon>Rhabditida</taxon>
        <taxon>Spirurina</taxon>
        <taxon>Oxyuridomorpha</taxon>
        <taxon>Oxyuroidea</taxon>
        <taxon>Oxyuridae</taxon>
        <taxon>Enterobius</taxon>
    </lineage>
</organism>
<name>A0A0N4VIQ1_ENTVE</name>
<keyword evidence="1" id="KW-0217">Developmental protein</keyword>
<dbReference type="OrthoDB" id="25246at2759"/>
<dbReference type="Proteomes" id="UP000274131">
    <property type="component" value="Unassembled WGS sequence"/>
</dbReference>
<keyword evidence="1" id="KW-0862">Zinc</keyword>
<feature type="domain" description="Transcription factor COE DNA-binding" evidence="2">
    <location>
        <begin position="31"/>
        <end position="111"/>
    </location>
</feature>
<dbReference type="GO" id="GO:0005634">
    <property type="term" value="C:nucleus"/>
    <property type="evidence" value="ECO:0007669"/>
    <property type="project" value="UniProtKB-SubCell"/>
</dbReference>
<accession>A0A0N4VIQ1</accession>
<reference evidence="3 4" key="2">
    <citation type="submission" date="2018-10" db="EMBL/GenBank/DDBJ databases">
        <authorList>
            <consortium name="Pathogen Informatics"/>
        </authorList>
    </citation>
    <scope>NUCLEOTIDE SEQUENCE [LARGE SCALE GENOMIC DNA]</scope>
</reference>
<keyword evidence="1" id="KW-0804">Transcription</keyword>
<dbReference type="GO" id="GO:0003677">
    <property type="term" value="F:DNA binding"/>
    <property type="evidence" value="ECO:0007669"/>
    <property type="project" value="UniProtKB-KW"/>
</dbReference>
<gene>
    <name evidence="3" type="ORF">EVEC_LOCUS10047</name>
</gene>
<keyword evidence="1" id="KW-0238">DNA-binding</keyword>
<comment type="subcellular location">
    <subcellularLocation>
        <location evidence="1">Nucleus</location>
    </subcellularLocation>
</comment>
<keyword evidence="1" id="KW-0479">Metal-binding</keyword>
<dbReference type="GO" id="GO:0008270">
    <property type="term" value="F:zinc ion binding"/>
    <property type="evidence" value="ECO:0007669"/>
    <property type="project" value="UniProtKB-KW"/>
</dbReference>
<evidence type="ECO:0000313" key="4">
    <source>
        <dbReference type="Proteomes" id="UP000274131"/>
    </source>
</evidence>
<proteinExistence type="inferred from homology"/>
<dbReference type="WBParaSite" id="EVEC_0001070401-mRNA-1">
    <property type="protein sequence ID" value="EVEC_0001070401-mRNA-1"/>
    <property type="gene ID" value="EVEC_0001070401"/>
</dbReference>
<evidence type="ECO:0000313" key="3">
    <source>
        <dbReference type="EMBL" id="VDD95296.1"/>
    </source>
</evidence>
<keyword evidence="4" id="KW-1185">Reference proteome</keyword>
<dbReference type="STRING" id="51028.A0A0N4VIQ1"/>